<evidence type="ECO:0000313" key="1">
    <source>
        <dbReference type="EMBL" id="OGY40075.1"/>
    </source>
</evidence>
<comment type="caution">
    <text evidence="1">The sequence shown here is derived from an EMBL/GenBank/DDBJ whole genome shotgun (WGS) entry which is preliminary data.</text>
</comment>
<dbReference type="AlphaFoldDB" id="A0A1G1XJ23"/>
<evidence type="ECO:0000313" key="2">
    <source>
        <dbReference type="Proteomes" id="UP000178570"/>
    </source>
</evidence>
<sequence length="138" mass="15649">MQKSKLLQKFNEYLGKFNDDSSEESENSVINKAEARRAIEKRSFLKIIGCDNLELIPEDFSAQWLRAVALNFFKDGVFPNELDILCWIDEITIESGELKAGEEVGFEKVREFRRKIISGELVDDAGDGITDGMALVLK</sequence>
<dbReference type="EMBL" id="MHHY01000011">
    <property type="protein sequence ID" value="OGY40075.1"/>
    <property type="molecule type" value="Genomic_DNA"/>
</dbReference>
<dbReference type="STRING" id="1797529.A2570_01570"/>
<reference evidence="1 2" key="1">
    <citation type="journal article" date="2016" name="Nat. Commun.">
        <title>Thousands of microbial genomes shed light on interconnected biogeochemical processes in an aquifer system.</title>
        <authorList>
            <person name="Anantharaman K."/>
            <person name="Brown C.T."/>
            <person name="Hug L.A."/>
            <person name="Sharon I."/>
            <person name="Castelle C.J."/>
            <person name="Probst A.J."/>
            <person name="Thomas B.C."/>
            <person name="Singh A."/>
            <person name="Wilkins M.J."/>
            <person name="Karaoz U."/>
            <person name="Brodie E.L."/>
            <person name="Williams K.H."/>
            <person name="Hubbard S.S."/>
            <person name="Banfield J.F."/>
        </authorList>
    </citation>
    <scope>NUCLEOTIDE SEQUENCE [LARGE SCALE GENOMIC DNA]</scope>
</reference>
<protein>
    <submittedName>
        <fullName evidence="1">Uncharacterized protein</fullName>
    </submittedName>
</protein>
<accession>A0A1G1XJ23</accession>
<name>A0A1G1XJ23_9BACT</name>
<dbReference type="Proteomes" id="UP000178570">
    <property type="component" value="Unassembled WGS sequence"/>
</dbReference>
<gene>
    <name evidence="1" type="ORF">A2570_01570</name>
</gene>
<organism evidence="1 2">
    <name type="scientific">Candidatus Brennerbacteria bacterium RIFOXYD1_FULL_41_16</name>
    <dbReference type="NCBI Taxonomy" id="1797529"/>
    <lineage>
        <taxon>Bacteria</taxon>
        <taxon>Candidatus Brenneribacteriota</taxon>
    </lineage>
</organism>
<proteinExistence type="predicted"/>